<feature type="domain" description="PHD-type" evidence="6">
    <location>
        <begin position="133"/>
        <end position="184"/>
    </location>
</feature>
<dbReference type="Pfam" id="PF01426">
    <property type="entry name" value="BAH"/>
    <property type="match status" value="2"/>
</dbReference>
<gene>
    <name evidence="8" type="ORF">TanjilG_26931</name>
</gene>
<dbReference type="SUPFAM" id="SSF57903">
    <property type="entry name" value="FYVE/PHD zinc finger"/>
    <property type="match status" value="2"/>
</dbReference>
<dbReference type="Proteomes" id="UP000188354">
    <property type="component" value="Chromosome LG05"/>
</dbReference>
<dbReference type="InterPro" id="IPR013083">
    <property type="entry name" value="Znf_RING/FYVE/PHD"/>
</dbReference>
<evidence type="ECO:0000259" key="6">
    <source>
        <dbReference type="PROSITE" id="PS50016"/>
    </source>
</evidence>
<dbReference type="PROSITE" id="PS51038">
    <property type="entry name" value="BAH"/>
    <property type="match status" value="2"/>
</dbReference>
<protein>
    <submittedName>
        <fullName evidence="8">Uncharacterized protein</fullName>
    </submittedName>
</protein>
<evidence type="ECO:0000313" key="9">
    <source>
        <dbReference type="Proteomes" id="UP000188354"/>
    </source>
</evidence>
<organism evidence="8 9">
    <name type="scientific">Lupinus angustifolius</name>
    <name type="common">Narrow-leaved blue lupine</name>
    <dbReference type="NCBI Taxonomy" id="3871"/>
    <lineage>
        <taxon>Eukaryota</taxon>
        <taxon>Viridiplantae</taxon>
        <taxon>Streptophyta</taxon>
        <taxon>Embryophyta</taxon>
        <taxon>Tracheophyta</taxon>
        <taxon>Spermatophyta</taxon>
        <taxon>Magnoliopsida</taxon>
        <taxon>eudicotyledons</taxon>
        <taxon>Gunneridae</taxon>
        <taxon>Pentapetalae</taxon>
        <taxon>rosids</taxon>
        <taxon>fabids</taxon>
        <taxon>Fabales</taxon>
        <taxon>Fabaceae</taxon>
        <taxon>Papilionoideae</taxon>
        <taxon>50 kb inversion clade</taxon>
        <taxon>genistoids sensu lato</taxon>
        <taxon>core genistoids</taxon>
        <taxon>Genisteae</taxon>
        <taxon>Lupinus</taxon>
    </lineage>
</organism>
<evidence type="ECO:0000256" key="3">
    <source>
        <dbReference type="ARBA" id="ARBA00022833"/>
    </source>
</evidence>
<feature type="coiled-coil region" evidence="5">
    <location>
        <begin position="406"/>
        <end position="433"/>
    </location>
</feature>
<dbReference type="InterPro" id="IPR001965">
    <property type="entry name" value="Znf_PHD"/>
</dbReference>
<keyword evidence="9" id="KW-1185">Reference proteome</keyword>
<dbReference type="InterPro" id="IPR043151">
    <property type="entry name" value="BAH_sf"/>
</dbReference>
<accession>A0A4P1RJ23</accession>
<evidence type="ECO:0000256" key="5">
    <source>
        <dbReference type="SAM" id="Coils"/>
    </source>
</evidence>
<dbReference type="SMART" id="SM00249">
    <property type="entry name" value="PHD"/>
    <property type="match status" value="2"/>
</dbReference>
<reference evidence="8 9" key="1">
    <citation type="journal article" date="2017" name="Plant Biotechnol. J.">
        <title>A comprehensive draft genome sequence for lupin (Lupinus angustifolius), an emerging health food: insights into plant-microbe interactions and legume evolution.</title>
        <authorList>
            <person name="Hane J.K."/>
            <person name="Ming Y."/>
            <person name="Kamphuis L.G."/>
            <person name="Nelson M.N."/>
            <person name="Garg G."/>
            <person name="Atkins C.A."/>
            <person name="Bayer P.E."/>
            <person name="Bravo A."/>
            <person name="Bringans S."/>
            <person name="Cannon S."/>
            <person name="Edwards D."/>
            <person name="Foley R."/>
            <person name="Gao L.L."/>
            <person name="Harrison M.J."/>
            <person name="Huang W."/>
            <person name="Hurgobin B."/>
            <person name="Li S."/>
            <person name="Liu C.W."/>
            <person name="McGrath A."/>
            <person name="Morahan G."/>
            <person name="Murray J."/>
            <person name="Weller J."/>
            <person name="Jian J."/>
            <person name="Singh K.B."/>
        </authorList>
    </citation>
    <scope>NUCLEOTIDE SEQUENCE [LARGE SCALE GENOMIC DNA]</scope>
    <source>
        <strain evidence="9">cv. Tanjil</strain>
        <tissue evidence="8">Whole plant</tissue>
    </source>
</reference>
<dbReference type="Pfam" id="PF00628">
    <property type="entry name" value="PHD"/>
    <property type="match status" value="2"/>
</dbReference>
<dbReference type="AlphaFoldDB" id="A0A4P1RJ23"/>
<dbReference type="STRING" id="3871.A0A4P1RJ23"/>
<name>A0A4P1RJ23_LUPAN</name>
<evidence type="ECO:0000256" key="2">
    <source>
        <dbReference type="ARBA" id="ARBA00022771"/>
    </source>
</evidence>
<evidence type="ECO:0000256" key="1">
    <source>
        <dbReference type="ARBA" id="ARBA00022723"/>
    </source>
</evidence>
<evidence type="ECO:0000256" key="4">
    <source>
        <dbReference type="PROSITE-ProRule" id="PRU00146"/>
    </source>
</evidence>
<sequence length="438" mass="50943">MASICSYTTIRGTNKVVRAGDCVFMRPYDHTSNLPRVAHVQKIVQDDKYNVLVCVRLYYRPQESIGGRRQFHGAKELFLSDRFDFQSADTMEGKCVVHSLKNYMKLENVSAEDYYCRFQYQAATGVFSPDRVAVYCHCEMPKNPDEFMLQCKECKDWYHPACVDMTIEDAKNLDQYVCSECSTDDDLENPQATLPESQASDGMMVFHDEHRFGDCVFMRPTLSNVRKLPRVAQVEKIEHDNRNNVNVSIRWYYRPEESIGGRRQFHGVKELLLSDQYDVQSAHNIIGKCVVHSYNNDTKLENIRPEDYYWRFEYKAATGTFMPDFVAVYCKCEMPRNPDDFMVHCKGCQNWYHPACVGMTIEEAKNLGHFVCSECPSVIYSKKPQATYPVPLPFYGPQVTVTDEFQQDIEQRLTKMEKSLEECNKLLEALMRRLSKYQ</sequence>
<evidence type="ECO:0000259" key="7">
    <source>
        <dbReference type="PROSITE" id="PS51038"/>
    </source>
</evidence>
<keyword evidence="5" id="KW-0175">Coiled coil</keyword>
<dbReference type="Gene3D" id="3.30.40.10">
    <property type="entry name" value="Zinc/RING finger domain, C3HC4 (zinc finger)"/>
    <property type="match status" value="2"/>
</dbReference>
<dbReference type="GO" id="GO:0008270">
    <property type="term" value="F:zinc ion binding"/>
    <property type="evidence" value="ECO:0007669"/>
    <property type="project" value="UniProtKB-KW"/>
</dbReference>
<feature type="domain" description="BAH" evidence="7">
    <location>
        <begin position="15"/>
        <end position="131"/>
    </location>
</feature>
<dbReference type="InterPro" id="IPR011011">
    <property type="entry name" value="Znf_FYVE_PHD"/>
</dbReference>
<feature type="domain" description="BAH" evidence="7">
    <location>
        <begin position="208"/>
        <end position="325"/>
    </location>
</feature>
<keyword evidence="1" id="KW-0479">Metal-binding</keyword>
<dbReference type="Gene3D" id="2.30.30.490">
    <property type="match status" value="2"/>
</dbReference>
<dbReference type="PROSITE" id="PS01359">
    <property type="entry name" value="ZF_PHD_1"/>
    <property type="match status" value="2"/>
</dbReference>
<dbReference type="EMBL" id="CM007365">
    <property type="protein sequence ID" value="OIW11565.1"/>
    <property type="molecule type" value="Genomic_DNA"/>
</dbReference>
<dbReference type="Gramene" id="OIW11565">
    <property type="protein sequence ID" value="OIW11565"/>
    <property type="gene ID" value="TanjilG_26931"/>
</dbReference>
<dbReference type="PROSITE" id="PS50016">
    <property type="entry name" value="ZF_PHD_2"/>
    <property type="match status" value="2"/>
</dbReference>
<keyword evidence="3" id="KW-0862">Zinc</keyword>
<dbReference type="SMART" id="SM00439">
    <property type="entry name" value="BAH"/>
    <property type="match status" value="2"/>
</dbReference>
<dbReference type="InterPro" id="IPR001025">
    <property type="entry name" value="BAH_dom"/>
</dbReference>
<dbReference type="InterPro" id="IPR019786">
    <property type="entry name" value="Zinc_finger_PHD-type_CS"/>
</dbReference>
<dbReference type="InterPro" id="IPR019787">
    <property type="entry name" value="Znf_PHD-finger"/>
</dbReference>
<dbReference type="PANTHER" id="PTHR46364">
    <property type="entry name" value="OS08G0421900 PROTEIN"/>
    <property type="match status" value="1"/>
</dbReference>
<evidence type="ECO:0000313" key="8">
    <source>
        <dbReference type="EMBL" id="OIW11565.1"/>
    </source>
</evidence>
<keyword evidence="2 4" id="KW-0863">Zinc-finger</keyword>
<feature type="domain" description="PHD-type" evidence="6">
    <location>
        <begin position="327"/>
        <end position="378"/>
    </location>
</feature>
<dbReference type="GO" id="GO:0003682">
    <property type="term" value="F:chromatin binding"/>
    <property type="evidence" value="ECO:0007669"/>
    <property type="project" value="InterPro"/>
</dbReference>
<proteinExistence type="predicted"/>